<keyword evidence="2" id="KW-1185">Reference proteome</keyword>
<feature type="non-terminal residue" evidence="1">
    <location>
        <position position="1"/>
    </location>
</feature>
<evidence type="ECO:0000313" key="2">
    <source>
        <dbReference type="Proteomes" id="UP000265520"/>
    </source>
</evidence>
<dbReference type="PANTHER" id="PTHR36617:SF5">
    <property type="entry name" value="OS05G0421675 PROTEIN"/>
    <property type="match status" value="1"/>
</dbReference>
<organism evidence="1 2">
    <name type="scientific">Trifolium medium</name>
    <dbReference type="NCBI Taxonomy" id="97028"/>
    <lineage>
        <taxon>Eukaryota</taxon>
        <taxon>Viridiplantae</taxon>
        <taxon>Streptophyta</taxon>
        <taxon>Embryophyta</taxon>
        <taxon>Tracheophyta</taxon>
        <taxon>Spermatophyta</taxon>
        <taxon>Magnoliopsida</taxon>
        <taxon>eudicotyledons</taxon>
        <taxon>Gunneridae</taxon>
        <taxon>Pentapetalae</taxon>
        <taxon>rosids</taxon>
        <taxon>fabids</taxon>
        <taxon>Fabales</taxon>
        <taxon>Fabaceae</taxon>
        <taxon>Papilionoideae</taxon>
        <taxon>50 kb inversion clade</taxon>
        <taxon>NPAAA clade</taxon>
        <taxon>Hologalegina</taxon>
        <taxon>IRL clade</taxon>
        <taxon>Trifolieae</taxon>
        <taxon>Trifolium</taxon>
    </lineage>
</organism>
<accession>A0A392P468</accession>
<dbReference type="AlphaFoldDB" id="A0A392P468"/>
<keyword evidence="1" id="KW-0808">Transferase</keyword>
<dbReference type="EMBL" id="LXQA010063342">
    <property type="protein sequence ID" value="MCI06863.1"/>
    <property type="molecule type" value="Genomic_DNA"/>
</dbReference>
<evidence type="ECO:0000313" key="1">
    <source>
        <dbReference type="EMBL" id="MCI06863.1"/>
    </source>
</evidence>
<protein>
    <submittedName>
        <fullName evidence="1">Putative non-LTR retroelement reverse transcriptase</fullName>
    </submittedName>
</protein>
<comment type="caution">
    <text evidence="1">The sequence shown here is derived from an EMBL/GenBank/DDBJ whole genome shotgun (WGS) entry which is preliminary data.</text>
</comment>
<dbReference type="GO" id="GO:0003964">
    <property type="term" value="F:RNA-directed DNA polymerase activity"/>
    <property type="evidence" value="ECO:0007669"/>
    <property type="project" value="UniProtKB-KW"/>
</dbReference>
<keyword evidence="1" id="KW-0548">Nucleotidyltransferase</keyword>
<dbReference type="Proteomes" id="UP000265520">
    <property type="component" value="Unassembled WGS sequence"/>
</dbReference>
<name>A0A392P468_9FABA</name>
<feature type="non-terminal residue" evidence="1">
    <location>
        <position position="171"/>
    </location>
</feature>
<keyword evidence="1" id="KW-0695">RNA-directed DNA polymerase</keyword>
<proteinExistence type="predicted"/>
<reference evidence="1 2" key="1">
    <citation type="journal article" date="2018" name="Front. Plant Sci.">
        <title>Red Clover (Trifolium pratense) and Zigzag Clover (T. medium) - A Picture of Genomic Similarities and Differences.</title>
        <authorList>
            <person name="Dluhosova J."/>
            <person name="Istvanek J."/>
            <person name="Nedelnik J."/>
            <person name="Repkova J."/>
        </authorList>
    </citation>
    <scope>NUCLEOTIDE SEQUENCE [LARGE SCALE GENOMIC DNA]</scope>
    <source>
        <strain evidence="2">cv. 10/8</strain>
        <tissue evidence="1">Leaf</tissue>
    </source>
</reference>
<dbReference type="PANTHER" id="PTHR36617">
    <property type="entry name" value="PROTEIN, PUTATIVE-RELATED"/>
    <property type="match status" value="1"/>
</dbReference>
<sequence length="171" mass="20163">WKEVLKSKYGVGVVGRTELGEDYKPWFWEEKWVGDISLRDRFPRLFSISIQKDVSVADVRNPTSDLERWRLLWRRRIFEWENCLLSELLELINTATFLDVEDQWGWVSEGGQAFTVKSTYWIVSNLPLHDFQLVPSHAAVFTQIWKRLAPSKVSGFVWQLLHGRVPTRDNL</sequence>